<dbReference type="InterPro" id="IPR015590">
    <property type="entry name" value="Aldehyde_DH_dom"/>
</dbReference>
<dbReference type="PIRSF" id="PIRSF000151">
    <property type="entry name" value="GPR"/>
    <property type="match status" value="1"/>
</dbReference>
<evidence type="ECO:0000259" key="8">
    <source>
        <dbReference type="Pfam" id="PF00171"/>
    </source>
</evidence>
<dbReference type="InterPro" id="IPR016161">
    <property type="entry name" value="Ald_DH/histidinol_DH"/>
</dbReference>
<comment type="pathway">
    <text evidence="1 7">Amino-acid biosynthesis; L-proline biosynthesis; L-glutamate 5-semialdehyde from L-glutamate: step 2/2.</text>
</comment>
<keyword evidence="3 7" id="KW-0641">Proline biosynthesis</keyword>
<keyword evidence="7" id="KW-0963">Cytoplasm</keyword>
<dbReference type="InterPro" id="IPR016162">
    <property type="entry name" value="Ald_DH_N"/>
</dbReference>
<feature type="domain" description="Aldehyde dehydrogenase" evidence="8">
    <location>
        <begin position="13"/>
        <end position="280"/>
    </location>
</feature>
<evidence type="ECO:0000256" key="7">
    <source>
        <dbReference type="HAMAP-Rule" id="MF_00412"/>
    </source>
</evidence>
<evidence type="ECO:0000256" key="5">
    <source>
        <dbReference type="ARBA" id="ARBA00023002"/>
    </source>
</evidence>
<dbReference type="UniPathway" id="UPA00098">
    <property type="reaction ID" value="UER00360"/>
</dbReference>
<dbReference type="PANTHER" id="PTHR11063">
    <property type="entry name" value="GLUTAMATE SEMIALDEHYDE DEHYDROGENASE"/>
    <property type="match status" value="1"/>
</dbReference>
<proteinExistence type="inferred from homology"/>
<dbReference type="NCBIfam" id="TIGR00407">
    <property type="entry name" value="proA"/>
    <property type="match status" value="1"/>
</dbReference>
<comment type="subcellular location">
    <subcellularLocation>
        <location evidence="7">Cytoplasm</location>
    </subcellularLocation>
</comment>
<reference evidence="9 10" key="1">
    <citation type="submission" date="2016-04" db="EMBL/GenBank/DDBJ databases">
        <title>Draft genome sequence of freshwater magnetotactic bacteria Magnetospirillum marisnigri SP-1 and Magnetospirillum moscoviense BB-1.</title>
        <authorList>
            <person name="Koziaeva V."/>
            <person name="Dziuba M.V."/>
            <person name="Ivanov T.M."/>
            <person name="Kuznetsov B."/>
            <person name="Grouzdev D.S."/>
        </authorList>
    </citation>
    <scope>NUCLEOTIDE SEQUENCE [LARGE SCALE GENOMIC DNA]</scope>
    <source>
        <strain evidence="9 10">BB-1</strain>
    </source>
</reference>
<dbReference type="STRING" id="1437059.A6A05_18715"/>
<name>A0A178MZV7_9PROT</name>
<dbReference type="EMBL" id="LWQU01000019">
    <property type="protein sequence ID" value="OAN65810.1"/>
    <property type="molecule type" value="Genomic_DNA"/>
</dbReference>
<dbReference type="HAMAP" id="MF_00412">
    <property type="entry name" value="ProA"/>
    <property type="match status" value="1"/>
</dbReference>
<evidence type="ECO:0000256" key="3">
    <source>
        <dbReference type="ARBA" id="ARBA00022650"/>
    </source>
</evidence>
<keyword evidence="10" id="KW-1185">Reference proteome</keyword>
<dbReference type="EC" id="1.2.1.41" evidence="7"/>
<dbReference type="Proteomes" id="UP000078543">
    <property type="component" value="Unassembled WGS sequence"/>
</dbReference>
<dbReference type="PANTHER" id="PTHR11063:SF8">
    <property type="entry name" value="DELTA-1-PYRROLINE-5-CARBOXYLATE SYNTHASE"/>
    <property type="match status" value="1"/>
</dbReference>
<dbReference type="Gene3D" id="3.40.309.10">
    <property type="entry name" value="Aldehyde Dehydrogenase, Chain A, domain 2"/>
    <property type="match status" value="1"/>
</dbReference>
<dbReference type="Pfam" id="PF00171">
    <property type="entry name" value="Aldedh"/>
    <property type="match status" value="1"/>
</dbReference>
<protein>
    <recommendedName>
        <fullName evidence="7">Gamma-glutamyl phosphate reductase</fullName>
        <shortName evidence="7">GPR</shortName>
        <ecNumber evidence="7">1.2.1.41</ecNumber>
    </recommendedName>
    <alternativeName>
        <fullName evidence="7">Glutamate-5-semialdehyde dehydrogenase</fullName>
    </alternativeName>
    <alternativeName>
        <fullName evidence="7">Glutamyl-gamma-semialdehyde dehydrogenase</fullName>
        <shortName evidence="7">GSA dehydrogenase</shortName>
    </alternativeName>
</protein>
<keyword evidence="4 7" id="KW-0521">NADP</keyword>
<comment type="caution">
    <text evidence="9">The sequence shown here is derived from an EMBL/GenBank/DDBJ whole genome shotgun (WGS) entry which is preliminary data.</text>
</comment>
<dbReference type="GO" id="GO:0050661">
    <property type="term" value="F:NADP binding"/>
    <property type="evidence" value="ECO:0007669"/>
    <property type="project" value="InterPro"/>
</dbReference>
<dbReference type="RefSeq" id="WP_068496630.1">
    <property type="nucleotide sequence ID" value="NZ_LWQU01000019.1"/>
</dbReference>
<dbReference type="AlphaFoldDB" id="A0A178MZV7"/>
<dbReference type="CDD" id="cd07079">
    <property type="entry name" value="ALDH_F18-19_ProA-GPR"/>
    <property type="match status" value="1"/>
</dbReference>
<evidence type="ECO:0000256" key="2">
    <source>
        <dbReference type="ARBA" id="ARBA00022605"/>
    </source>
</evidence>
<gene>
    <name evidence="7 9" type="primary">proA</name>
    <name evidence="9" type="ORF">A6A05_18715</name>
</gene>
<dbReference type="InterPro" id="IPR000965">
    <property type="entry name" value="GPR_dom"/>
</dbReference>
<evidence type="ECO:0000313" key="10">
    <source>
        <dbReference type="Proteomes" id="UP000078543"/>
    </source>
</evidence>
<evidence type="ECO:0000256" key="6">
    <source>
        <dbReference type="ARBA" id="ARBA00049024"/>
    </source>
</evidence>
<comment type="similarity">
    <text evidence="7">Belongs to the gamma-glutamyl phosphate reductase family.</text>
</comment>
<evidence type="ECO:0000256" key="1">
    <source>
        <dbReference type="ARBA" id="ARBA00004985"/>
    </source>
</evidence>
<dbReference type="OrthoDB" id="9809970at2"/>
<organism evidence="9 10">
    <name type="scientific">Magnetospirillum moscoviense</name>
    <dbReference type="NCBI Taxonomy" id="1437059"/>
    <lineage>
        <taxon>Bacteria</taxon>
        <taxon>Pseudomonadati</taxon>
        <taxon>Pseudomonadota</taxon>
        <taxon>Alphaproteobacteria</taxon>
        <taxon>Rhodospirillales</taxon>
        <taxon>Rhodospirillaceae</taxon>
        <taxon>Magnetospirillum</taxon>
    </lineage>
</organism>
<dbReference type="Gene3D" id="3.40.605.10">
    <property type="entry name" value="Aldehyde Dehydrogenase, Chain A, domain 1"/>
    <property type="match status" value="1"/>
</dbReference>
<sequence>MTEIHSLMTELGRAARAAGRVLALTPDQARNDALKAAAARLRASASAIKAANGRDMEAGRAKGLSDAMLDRLMLDDKRIQAMARGLEDIAQLPDPVGRVLADWTRPNGLRIQRVAVPLGVIGIIYESRPNVTADAAGLCLKSGNAAILRGGSESFHSSHAIMAALAQGITDAGLPANSVQMVPTTDRAAVGEMLTMTDFIDVIVPRGGKSLVARVREESKVPLFQHLEGICHTYVDGAADIEMARSVVLNAKMRRTGICGSTETLLVDRRLASTGLALLVSDLLAAGCEVRGCALTQEVDDRVVAATEEDWRTEYLDKIISVRVVDGVQAAIDHVNTYGSQHTEAIVTEDPAAAETFLNGCDSAIVCWNASTQFADGGEFGMGAEIGISTGRMHARGPVGIEQLCTFKYKVLGSGQVRPS</sequence>
<comment type="function">
    <text evidence="7">Catalyzes the NADPH-dependent reduction of L-glutamate 5-phosphate into L-glutamate 5-semialdehyde and phosphate. The product spontaneously undergoes cyclization to form 1-pyrroline-5-carboxylate.</text>
</comment>
<dbReference type="SUPFAM" id="SSF53720">
    <property type="entry name" value="ALDH-like"/>
    <property type="match status" value="1"/>
</dbReference>
<dbReference type="GO" id="GO:0005737">
    <property type="term" value="C:cytoplasm"/>
    <property type="evidence" value="ECO:0007669"/>
    <property type="project" value="UniProtKB-SubCell"/>
</dbReference>
<accession>A0A178MZV7</accession>
<evidence type="ECO:0000256" key="4">
    <source>
        <dbReference type="ARBA" id="ARBA00022857"/>
    </source>
</evidence>
<dbReference type="GO" id="GO:0055129">
    <property type="term" value="P:L-proline biosynthetic process"/>
    <property type="evidence" value="ECO:0007669"/>
    <property type="project" value="UniProtKB-UniRule"/>
</dbReference>
<comment type="catalytic activity">
    <reaction evidence="6 7">
        <text>L-glutamate 5-semialdehyde + phosphate + NADP(+) = L-glutamyl 5-phosphate + NADPH + H(+)</text>
        <dbReference type="Rhea" id="RHEA:19541"/>
        <dbReference type="ChEBI" id="CHEBI:15378"/>
        <dbReference type="ChEBI" id="CHEBI:43474"/>
        <dbReference type="ChEBI" id="CHEBI:57783"/>
        <dbReference type="ChEBI" id="CHEBI:58066"/>
        <dbReference type="ChEBI" id="CHEBI:58274"/>
        <dbReference type="ChEBI" id="CHEBI:58349"/>
        <dbReference type="EC" id="1.2.1.41"/>
    </reaction>
</comment>
<dbReference type="NCBIfam" id="NF001221">
    <property type="entry name" value="PRK00197.1"/>
    <property type="match status" value="1"/>
</dbReference>
<dbReference type="FunFam" id="3.40.309.10:FF:000006">
    <property type="entry name" value="Gamma-glutamyl phosphate reductase"/>
    <property type="match status" value="1"/>
</dbReference>
<keyword evidence="5 7" id="KW-0560">Oxidoreductase</keyword>
<dbReference type="GO" id="GO:0004350">
    <property type="term" value="F:glutamate-5-semialdehyde dehydrogenase activity"/>
    <property type="evidence" value="ECO:0007669"/>
    <property type="project" value="UniProtKB-UniRule"/>
</dbReference>
<keyword evidence="2 7" id="KW-0028">Amino-acid biosynthesis</keyword>
<evidence type="ECO:0000313" key="9">
    <source>
        <dbReference type="EMBL" id="OAN65810.1"/>
    </source>
</evidence>
<dbReference type="InterPro" id="IPR012134">
    <property type="entry name" value="Glu-5-SA_DH"/>
</dbReference>
<dbReference type="InterPro" id="IPR016163">
    <property type="entry name" value="Ald_DH_C"/>
</dbReference>